<evidence type="ECO:0000256" key="13">
    <source>
        <dbReference type="ARBA" id="ARBA00023012"/>
    </source>
</evidence>
<dbReference type="SMART" id="SM00304">
    <property type="entry name" value="HAMP"/>
    <property type="match status" value="1"/>
</dbReference>
<comment type="caution">
    <text evidence="21">The sequence shown here is derived from an EMBL/GenBank/DDBJ whole genome shotgun (WGS) entry which is preliminary data.</text>
</comment>
<accession>A0A327KNU4</accession>
<keyword evidence="22" id="KW-1185">Reference proteome</keyword>
<evidence type="ECO:0000256" key="17">
    <source>
        <dbReference type="SAM" id="Coils"/>
    </source>
</evidence>
<dbReference type="Pfam" id="PF00672">
    <property type="entry name" value="HAMP"/>
    <property type="match status" value="1"/>
</dbReference>
<dbReference type="Gene3D" id="3.30.565.10">
    <property type="entry name" value="Histidine kinase-like ATPase, C-terminal domain"/>
    <property type="match status" value="1"/>
</dbReference>
<dbReference type="InterPro" id="IPR005467">
    <property type="entry name" value="His_kinase_dom"/>
</dbReference>
<evidence type="ECO:0000256" key="1">
    <source>
        <dbReference type="ARBA" id="ARBA00000085"/>
    </source>
</evidence>
<dbReference type="InterPro" id="IPR036890">
    <property type="entry name" value="HATPase_C_sf"/>
</dbReference>
<evidence type="ECO:0000256" key="5">
    <source>
        <dbReference type="ARBA" id="ARBA00022519"/>
    </source>
</evidence>
<dbReference type="InterPro" id="IPR024478">
    <property type="entry name" value="HlyB_4HB_MCP"/>
</dbReference>
<comment type="function">
    <text evidence="15">Member of the two-component regulatory system DctB/DctD involved in the transport of C4-dicarboxylates. DctB functions as a membrane-associated protein kinase that phosphorylates DctD in response to environmental signals.</text>
</comment>
<dbReference type="OrthoDB" id="7568856at2"/>
<evidence type="ECO:0000256" key="15">
    <source>
        <dbReference type="ARBA" id="ARBA00059004"/>
    </source>
</evidence>
<dbReference type="SUPFAM" id="SSF158472">
    <property type="entry name" value="HAMP domain-like"/>
    <property type="match status" value="1"/>
</dbReference>
<evidence type="ECO:0000256" key="8">
    <source>
        <dbReference type="ARBA" id="ARBA00022692"/>
    </source>
</evidence>
<evidence type="ECO:0000256" key="3">
    <source>
        <dbReference type="ARBA" id="ARBA00012438"/>
    </source>
</evidence>
<evidence type="ECO:0000256" key="2">
    <source>
        <dbReference type="ARBA" id="ARBA00004429"/>
    </source>
</evidence>
<feature type="domain" description="Histidine kinase" evidence="19">
    <location>
        <begin position="332"/>
        <end position="546"/>
    </location>
</feature>
<keyword evidence="5" id="KW-0997">Cell inner membrane</keyword>
<dbReference type="GO" id="GO:0000155">
    <property type="term" value="F:phosphorelay sensor kinase activity"/>
    <property type="evidence" value="ECO:0007669"/>
    <property type="project" value="InterPro"/>
</dbReference>
<evidence type="ECO:0000256" key="7">
    <source>
        <dbReference type="ARBA" id="ARBA00022679"/>
    </source>
</evidence>
<dbReference type="Pfam" id="PF12729">
    <property type="entry name" value="4HB_MCP_1"/>
    <property type="match status" value="1"/>
</dbReference>
<dbReference type="EC" id="2.7.13.3" evidence="3"/>
<evidence type="ECO:0000256" key="6">
    <source>
        <dbReference type="ARBA" id="ARBA00022553"/>
    </source>
</evidence>
<evidence type="ECO:0000256" key="11">
    <source>
        <dbReference type="ARBA" id="ARBA00022840"/>
    </source>
</evidence>
<dbReference type="SMART" id="SM00388">
    <property type="entry name" value="HisKA"/>
    <property type="match status" value="1"/>
</dbReference>
<keyword evidence="10" id="KW-0418">Kinase</keyword>
<dbReference type="InterPro" id="IPR003594">
    <property type="entry name" value="HATPase_dom"/>
</dbReference>
<evidence type="ECO:0000256" key="16">
    <source>
        <dbReference type="ARBA" id="ARBA00073143"/>
    </source>
</evidence>
<organism evidence="21 22">
    <name type="scientific">Rhodoplanes elegans</name>
    <dbReference type="NCBI Taxonomy" id="29408"/>
    <lineage>
        <taxon>Bacteria</taxon>
        <taxon>Pseudomonadati</taxon>
        <taxon>Pseudomonadota</taxon>
        <taxon>Alphaproteobacteria</taxon>
        <taxon>Hyphomicrobiales</taxon>
        <taxon>Nitrobacteraceae</taxon>
        <taxon>Rhodoplanes</taxon>
    </lineage>
</organism>
<evidence type="ECO:0000259" key="20">
    <source>
        <dbReference type="PROSITE" id="PS50885"/>
    </source>
</evidence>
<evidence type="ECO:0000313" key="21">
    <source>
        <dbReference type="EMBL" id="RAI39273.1"/>
    </source>
</evidence>
<keyword evidence="12 18" id="KW-1133">Transmembrane helix</keyword>
<dbReference type="Proteomes" id="UP000248863">
    <property type="component" value="Unassembled WGS sequence"/>
</dbReference>
<dbReference type="CDD" id="cd00082">
    <property type="entry name" value="HisKA"/>
    <property type="match status" value="1"/>
</dbReference>
<evidence type="ECO:0000259" key="19">
    <source>
        <dbReference type="PROSITE" id="PS50109"/>
    </source>
</evidence>
<dbReference type="InterPro" id="IPR003660">
    <property type="entry name" value="HAMP_dom"/>
</dbReference>
<keyword evidence="6" id="KW-0597">Phosphoprotein</keyword>
<comment type="catalytic activity">
    <reaction evidence="1">
        <text>ATP + protein L-histidine = ADP + protein N-phospho-L-histidine.</text>
        <dbReference type="EC" id="2.7.13.3"/>
    </reaction>
</comment>
<dbReference type="InterPro" id="IPR004358">
    <property type="entry name" value="Sig_transdc_His_kin-like_C"/>
</dbReference>
<feature type="coiled-coil region" evidence="17">
    <location>
        <begin position="268"/>
        <end position="323"/>
    </location>
</feature>
<dbReference type="InterPro" id="IPR036097">
    <property type="entry name" value="HisK_dim/P_sf"/>
</dbReference>
<comment type="subcellular location">
    <subcellularLocation>
        <location evidence="2">Cell inner membrane</location>
        <topology evidence="2">Multi-pass membrane protein</topology>
    </subcellularLocation>
</comment>
<dbReference type="CDD" id="cd06225">
    <property type="entry name" value="HAMP"/>
    <property type="match status" value="1"/>
</dbReference>
<dbReference type="InterPro" id="IPR003661">
    <property type="entry name" value="HisK_dim/P_dom"/>
</dbReference>
<name>A0A327KNU4_9BRAD</name>
<dbReference type="SMART" id="SM00387">
    <property type="entry name" value="HATPase_c"/>
    <property type="match status" value="1"/>
</dbReference>
<keyword evidence="17" id="KW-0175">Coiled coil</keyword>
<dbReference type="PROSITE" id="PS50885">
    <property type="entry name" value="HAMP"/>
    <property type="match status" value="1"/>
</dbReference>
<dbReference type="Pfam" id="PF00512">
    <property type="entry name" value="HisKA"/>
    <property type="match status" value="1"/>
</dbReference>
<evidence type="ECO:0000256" key="18">
    <source>
        <dbReference type="SAM" id="Phobius"/>
    </source>
</evidence>
<keyword evidence="7" id="KW-0808">Transferase</keyword>
<proteinExistence type="predicted"/>
<evidence type="ECO:0000256" key="4">
    <source>
        <dbReference type="ARBA" id="ARBA00022475"/>
    </source>
</evidence>
<keyword evidence="8 18" id="KW-0812">Transmembrane</keyword>
<keyword evidence="9" id="KW-0547">Nucleotide-binding</keyword>
<sequence>MSLLSHVTIRARLILAMALSLLLLVAIGLSSLDALATVDRATRDLYARWLPAVHDLSEIKYVMASHRLRFIRAILTPELEERALVFDAAEQRRSDVAALSRAFSSRLSDPVETQRFADAMAAWDVYLSEERLIREGLSSRSPGEIAALVNGPSRLAFDAVYAAINRAIAFYSSGADRSGADAVATFRQAMRLNLTLFVFALVLMAGFVVIVVRSIGRPIEQITETMRRLAEGDRTVSVAGLEGTNEIGRMAAAVDVFRNYLIERDAARAALERAYEDLEGKVEARSSELRVANAALKAEVDERDKANRQLKSMQEELIRTENLAVIGQLSAGIAHELNQPLAALATLSQNSVRFLDLGDEATVRENLDRIVRLVDRMGILTSRLRSFARRTGAEREVIDLGRSVENALALLGHRHDREHMRIVLDPSEAPVLVHANAVRVEQILVNLISNAFDATRGVTDAVAVIAWRAAGGCAALTVTDNGPGFAPDILTRIFEPFFTTKSKSGGGLGLGLAISADIARVYGGSLTASDAPQGGAVFTLTLPLADAAGGTEASVG</sequence>
<dbReference type="GO" id="GO:0005886">
    <property type="term" value="C:plasma membrane"/>
    <property type="evidence" value="ECO:0007669"/>
    <property type="project" value="UniProtKB-SubCell"/>
</dbReference>
<reference evidence="21 22" key="1">
    <citation type="submission" date="2017-07" db="EMBL/GenBank/DDBJ databases">
        <title>Draft Genome Sequences of Select Purple Nonsulfur Bacteria.</title>
        <authorList>
            <person name="Lasarre B."/>
            <person name="Mckinlay J.B."/>
        </authorList>
    </citation>
    <scope>NUCLEOTIDE SEQUENCE [LARGE SCALE GENOMIC DNA]</scope>
    <source>
        <strain evidence="21 22">DSM 11907</strain>
    </source>
</reference>
<dbReference type="AlphaFoldDB" id="A0A327KNU4"/>
<feature type="domain" description="HAMP" evidence="20">
    <location>
        <begin position="213"/>
        <end position="266"/>
    </location>
</feature>
<dbReference type="EMBL" id="NPEU01000083">
    <property type="protein sequence ID" value="RAI39273.1"/>
    <property type="molecule type" value="Genomic_DNA"/>
</dbReference>
<keyword evidence="4" id="KW-1003">Cell membrane</keyword>
<dbReference type="SUPFAM" id="SSF55874">
    <property type="entry name" value="ATPase domain of HSP90 chaperone/DNA topoisomerase II/histidine kinase"/>
    <property type="match status" value="1"/>
</dbReference>
<gene>
    <name evidence="21" type="ORF">CH338_09960</name>
</gene>
<dbReference type="GO" id="GO:0005524">
    <property type="term" value="F:ATP binding"/>
    <property type="evidence" value="ECO:0007669"/>
    <property type="project" value="UniProtKB-KW"/>
</dbReference>
<dbReference type="PRINTS" id="PR00344">
    <property type="entry name" value="BCTRLSENSOR"/>
</dbReference>
<keyword evidence="14 18" id="KW-0472">Membrane</keyword>
<keyword evidence="11" id="KW-0067">ATP-binding</keyword>
<dbReference type="Gene3D" id="1.10.287.130">
    <property type="match status" value="1"/>
</dbReference>
<evidence type="ECO:0000256" key="12">
    <source>
        <dbReference type="ARBA" id="ARBA00022989"/>
    </source>
</evidence>
<dbReference type="SUPFAM" id="SSF47384">
    <property type="entry name" value="Homodimeric domain of signal transducing histidine kinase"/>
    <property type="match status" value="1"/>
</dbReference>
<evidence type="ECO:0000256" key="9">
    <source>
        <dbReference type="ARBA" id="ARBA00022741"/>
    </source>
</evidence>
<keyword evidence="13" id="KW-0902">Two-component regulatory system</keyword>
<evidence type="ECO:0000256" key="10">
    <source>
        <dbReference type="ARBA" id="ARBA00022777"/>
    </source>
</evidence>
<dbReference type="PANTHER" id="PTHR43065:SF46">
    <property type="entry name" value="C4-DICARBOXYLATE TRANSPORT SENSOR PROTEIN DCTB"/>
    <property type="match status" value="1"/>
</dbReference>
<dbReference type="RefSeq" id="WP_111356950.1">
    <property type="nucleotide sequence ID" value="NZ_NHSK01000033.1"/>
</dbReference>
<dbReference type="Gene3D" id="6.10.340.10">
    <property type="match status" value="1"/>
</dbReference>
<protein>
    <recommendedName>
        <fullName evidence="16">C4-dicarboxylate transport sensor protein DctB</fullName>
        <ecNumber evidence="3">2.7.13.3</ecNumber>
    </recommendedName>
</protein>
<feature type="transmembrane region" description="Helical" evidence="18">
    <location>
        <begin position="194"/>
        <end position="212"/>
    </location>
</feature>
<dbReference type="Pfam" id="PF02518">
    <property type="entry name" value="HATPase_c"/>
    <property type="match status" value="1"/>
</dbReference>
<evidence type="ECO:0000256" key="14">
    <source>
        <dbReference type="ARBA" id="ARBA00023136"/>
    </source>
</evidence>
<evidence type="ECO:0000313" key="22">
    <source>
        <dbReference type="Proteomes" id="UP000248863"/>
    </source>
</evidence>
<dbReference type="PANTHER" id="PTHR43065">
    <property type="entry name" value="SENSOR HISTIDINE KINASE"/>
    <property type="match status" value="1"/>
</dbReference>
<dbReference type="FunFam" id="1.10.287.130:FF:000049">
    <property type="entry name" value="C4-dicarboxylate transport sensor protein DctB"/>
    <property type="match status" value="1"/>
</dbReference>
<dbReference type="PROSITE" id="PS50109">
    <property type="entry name" value="HIS_KIN"/>
    <property type="match status" value="1"/>
</dbReference>